<comment type="caution">
    <text evidence="8">The sequence shown here is derived from an EMBL/GenBank/DDBJ whole genome shotgun (WGS) entry which is preliminary data.</text>
</comment>
<proteinExistence type="inferred from homology"/>
<dbReference type="Proteomes" id="UP000566663">
    <property type="component" value="Unassembled WGS sequence"/>
</dbReference>
<evidence type="ECO:0000259" key="7">
    <source>
        <dbReference type="Pfam" id="PF04321"/>
    </source>
</evidence>
<dbReference type="PANTHER" id="PTHR10491:SF4">
    <property type="entry name" value="METHIONINE ADENOSYLTRANSFERASE 2 SUBUNIT BETA"/>
    <property type="match status" value="1"/>
</dbReference>
<comment type="pathway">
    <text evidence="1 6">Carbohydrate biosynthesis; dTDP-L-rhamnose biosynthesis.</text>
</comment>
<evidence type="ECO:0000313" key="8">
    <source>
        <dbReference type="EMBL" id="MBB5292632.1"/>
    </source>
</evidence>
<comment type="function">
    <text evidence="6">Catalyzes the reduction of dTDP-6-deoxy-L-lyxo-4-hexulose to yield dTDP-L-rhamnose.</text>
</comment>
<gene>
    <name evidence="8" type="ORF">HNQ67_002156</name>
</gene>
<dbReference type="InterPro" id="IPR005913">
    <property type="entry name" value="dTDP_dehydrorham_reduct"/>
</dbReference>
<protein>
    <recommendedName>
        <fullName evidence="4 6">dTDP-4-dehydrorhamnose reductase</fullName>
        <ecNumber evidence="3 6">1.1.1.133</ecNumber>
    </recommendedName>
</protein>
<dbReference type="UniPathway" id="UPA00124"/>
<dbReference type="InterPro" id="IPR036291">
    <property type="entry name" value="NAD(P)-bd_dom_sf"/>
</dbReference>
<evidence type="ECO:0000313" key="9">
    <source>
        <dbReference type="Proteomes" id="UP000566663"/>
    </source>
</evidence>
<evidence type="ECO:0000256" key="6">
    <source>
        <dbReference type="RuleBase" id="RU364082"/>
    </source>
</evidence>
<evidence type="ECO:0000256" key="2">
    <source>
        <dbReference type="ARBA" id="ARBA00010944"/>
    </source>
</evidence>
<evidence type="ECO:0000256" key="5">
    <source>
        <dbReference type="ARBA" id="ARBA00048200"/>
    </source>
</evidence>
<comment type="similarity">
    <text evidence="2 6">Belongs to the dTDP-4-dehydrorhamnose reductase family.</text>
</comment>
<accession>A0A7W8MHV7</accession>
<dbReference type="Gene3D" id="3.40.50.720">
    <property type="entry name" value="NAD(P)-binding Rossmann-like Domain"/>
    <property type="match status" value="1"/>
</dbReference>
<dbReference type="InterPro" id="IPR029903">
    <property type="entry name" value="RmlD-like-bd"/>
</dbReference>
<dbReference type="Pfam" id="PF04321">
    <property type="entry name" value="RmlD_sub_bind"/>
    <property type="match status" value="1"/>
</dbReference>
<dbReference type="Gene3D" id="3.90.25.10">
    <property type="entry name" value="UDP-galactose 4-epimerase, domain 1"/>
    <property type="match status" value="1"/>
</dbReference>
<keyword evidence="6 8" id="KW-0560">Oxidoreductase</keyword>
<organism evidence="8 9">
    <name type="scientific">Brevundimonas basaltis</name>
    <dbReference type="NCBI Taxonomy" id="472166"/>
    <lineage>
        <taxon>Bacteria</taxon>
        <taxon>Pseudomonadati</taxon>
        <taxon>Pseudomonadota</taxon>
        <taxon>Alphaproteobacteria</taxon>
        <taxon>Caulobacterales</taxon>
        <taxon>Caulobacteraceae</taxon>
        <taxon>Brevundimonas</taxon>
    </lineage>
</organism>
<evidence type="ECO:0000256" key="4">
    <source>
        <dbReference type="ARBA" id="ARBA00017099"/>
    </source>
</evidence>
<comment type="cofactor">
    <cofactor evidence="6">
        <name>Mg(2+)</name>
        <dbReference type="ChEBI" id="CHEBI:18420"/>
    </cofactor>
    <text evidence="6">Binds 1 Mg(2+) ion per monomer.</text>
</comment>
<evidence type="ECO:0000256" key="3">
    <source>
        <dbReference type="ARBA" id="ARBA00012929"/>
    </source>
</evidence>
<name>A0A7W8MHV7_9CAUL</name>
<dbReference type="CDD" id="cd05254">
    <property type="entry name" value="dTDP_HR_like_SDR_e"/>
    <property type="match status" value="1"/>
</dbReference>
<dbReference type="EMBL" id="JACHFZ010000004">
    <property type="protein sequence ID" value="MBB5292632.1"/>
    <property type="molecule type" value="Genomic_DNA"/>
</dbReference>
<dbReference type="GO" id="GO:0008831">
    <property type="term" value="F:dTDP-4-dehydrorhamnose reductase activity"/>
    <property type="evidence" value="ECO:0007669"/>
    <property type="project" value="UniProtKB-EC"/>
</dbReference>
<dbReference type="AlphaFoldDB" id="A0A7W8MHV7"/>
<dbReference type="RefSeq" id="WP_343054895.1">
    <property type="nucleotide sequence ID" value="NZ_BAAAFF010000001.1"/>
</dbReference>
<comment type="catalytic activity">
    <reaction evidence="5 6">
        <text>dTDP-beta-L-rhamnose + NADP(+) = dTDP-4-dehydro-beta-L-rhamnose + NADPH + H(+)</text>
        <dbReference type="Rhea" id="RHEA:21796"/>
        <dbReference type="ChEBI" id="CHEBI:15378"/>
        <dbReference type="ChEBI" id="CHEBI:57510"/>
        <dbReference type="ChEBI" id="CHEBI:57783"/>
        <dbReference type="ChEBI" id="CHEBI:58349"/>
        <dbReference type="ChEBI" id="CHEBI:62830"/>
        <dbReference type="EC" id="1.1.1.133"/>
    </reaction>
</comment>
<dbReference type="NCBIfam" id="TIGR01214">
    <property type="entry name" value="rmlD"/>
    <property type="match status" value="1"/>
</dbReference>
<keyword evidence="6" id="KW-0521">NADP</keyword>
<sequence length="300" mass="32265">MIPKPRHLLLTGADGQIGLALREAAWGPDYILHALTREELDISDSGAVATVLASKPFAGVINAAAYTAVDKAETDVSASFLANTLAPARLAEIAHDAGVPMVHFSTDYVFDGRLDRPYREADTPNPLSIYGLSKLSGERAVLMAHPRSVVLRTAWVVSRHRSNFVKTMLRLAKDQDVVRVVADQYGSPTSASDIAEAVVKVMSRLDEDAAAPTGVYHLVNRGYTNWAGLAREIFTASSASNGPSAVVEEITTADYPTPAARPKNSRMETDKIADGFGIRLRPWQEAIGDIVADVNGGRGW</sequence>
<keyword evidence="9" id="KW-1185">Reference proteome</keyword>
<dbReference type="GO" id="GO:0019305">
    <property type="term" value="P:dTDP-rhamnose biosynthetic process"/>
    <property type="evidence" value="ECO:0007669"/>
    <property type="project" value="UniProtKB-UniPathway"/>
</dbReference>
<reference evidence="8 9" key="1">
    <citation type="submission" date="2020-08" db="EMBL/GenBank/DDBJ databases">
        <title>Genomic Encyclopedia of Type Strains, Phase IV (KMG-IV): sequencing the most valuable type-strain genomes for metagenomic binning, comparative biology and taxonomic classification.</title>
        <authorList>
            <person name="Goeker M."/>
        </authorList>
    </citation>
    <scope>NUCLEOTIDE SEQUENCE [LARGE SCALE GENOMIC DNA]</scope>
    <source>
        <strain evidence="8 9">DSM 25335</strain>
    </source>
</reference>
<dbReference type="PANTHER" id="PTHR10491">
    <property type="entry name" value="DTDP-4-DEHYDRORHAMNOSE REDUCTASE"/>
    <property type="match status" value="1"/>
</dbReference>
<dbReference type="EC" id="1.1.1.133" evidence="3 6"/>
<dbReference type="SUPFAM" id="SSF51735">
    <property type="entry name" value="NAD(P)-binding Rossmann-fold domains"/>
    <property type="match status" value="1"/>
</dbReference>
<evidence type="ECO:0000256" key="1">
    <source>
        <dbReference type="ARBA" id="ARBA00004781"/>
    </source>
</evidence>
<feature type="domain" description="RmlD-like substrate binding" evidence="7">
    <location>
        <begin position="7"/>
        <end position="294"/>
    </location>
</feature>